<dbReference type="GO" id="GO:0006508">
    <property type="term" value="P:proteolysis"/>
    <property type="evidence" value="ECO:0007669"/>
    <property type="project" value="InterPro"/>
</dbReference>
<evidence type="ECO:0000256" key="2">
    <source>
        <dbReference type="ARBA" id="ARBA00022729"/>
    </source>
</evidence>
<dbReference type="GO" id="GO:0004252">
    <property type="term" value="F:serine-type endopeptidase activity"/>
    <property type="evidence" value="ECO:0007669"/>
    <property type="project" value="InterPro"/>
</dbReference>
<feature type="signal peptide" evidence="4">
    <location>
        <begin position="1"/>
        <end position="30"/>
    </location>
</feature>
<name>A0A160NZ00_STRLU</name>
<evidence type="ECO:0000259" key="5">
    <source>
        <dbReference type="PROSITE" id="PS50240"/>
    </source>
</evidence>
<keyword evidence="2 4" id="KW-0732">Signal</keyword>
<evidence type="ECO:0000313" key="6">
    <source>
        <dbReference type="EMBL" id="BAU83201.1"/>
    </source>
</evidence>
<dbReference type="Pfam" id="PF13517">
    <property type="entry name" value="FG-GAP_3"/>
    <property type="match status" value="1"/>
</dbReference>
<dbReference type="AlphaFoldDB" id="A0A160NZ00"/>
<dbReference type="InterPro" id="IPR001254">
    <property type="entry name" value="Trypsin_dom"/>
</dbReference>
<evidence type="ECO:0000313" key="7">
    <source>
        <dbReference type="Proteomes" id="UP000217676"/>
    </source>
</evidence>
<gene>
    <name evidence="6" type="ORF">SLA_2271</name>
</gene>
<keyword evidence="3" id="KW-1015">Disulfide bond</keyword>
<evidence type="ECO:0000256" key="1">
    <source>
        <dbReference type="ARBA" id="ARBA00007664"/>
    </source>
</evidence>
<sequence>MHSARRARFTALATPLVAGPLMLGATSAQAVSGTAAAAAGSYTVRLDIGDGTRACSGTLVDPRWVITAASCFVDNPASGAVPAAGAPALKTVATIGRGDLTTTTGLVTEVTELAPYQGRDLVMARLAKPTTGIAGITPVAFATTAPAAGETLKAAGFGRTKTEWSPLAVHTGSFAVDASNVPAAGELSVTGQDGAAACAGDAGGPLVREVAGKTELVAVNSRSWQGGCFGQDPAETRTGAVASRVDDAAVATWVKQVKDRLREVVYTADVTGDGAEDLIVLGTDGKVMVRNALKSVATTPGQPVYRFGNPVLWSQGWGNFLGQPGQGRLYFADINGDAKADLIVHGTDGKVAVRINKGTYFDGGTDWSQGWGNFLGQEGQGRLYFADINGDAKADLIVHGTDGKVAVRINKGTYFDGGTDWSQGWGNFLGQEGQGRLYFADITGDAKADLIVHGTDGKVAVRTNMGTYFDGGTDWSTGWGNFLGQPGKGHLYFGDVNADNKADLLVHTTDGKIAARLNSGTYFAIAPGDDWI</sequence>
<protein>
    <submittedName>
        <fullName evidence="6">Esterase</fullName>
    </submittedName>
</protein>
<dbReference type="PROSITE" id="PS50240">
    <property type="entry name" value="TRYPSIN_DOM"/>
    <property type="match status" value="1"/>
</dbReference>
<feature type="chain" id="PRO_5007818038" evidence="4">
    <location>
        <begin position="31"/>
        <end position="532"/>
    </location>
</feature>
<dbReference type="InterPro" id="IPR043504">
    <property type="entry name" value="Peptidase_S1_PA_chymotrypsin"/>
</dbReference>
<dbReference type="Proteomes" id="UP000217676">
    <property type="component" value="Chromosome"/>
</dbReference>
<dbReference type="InterPro" id="IPR013517">
    <property type="entry name" value="FG-GAP"/>
</dbReference>
<accession>A0A160NZ00</accession>
<dbReference type="PANTHER" id="PTHR24276">
    <property type="entry name" value="POLYSERASE-RELATED"/>
    <property type="match status" value="1"/>
</dbReference>
<dbReference type="PRINTS" id="PR00722">
    <property type="entry name" value="CHYMOTRYPSIN"/>
</dbReference>
<dbReference type="PANTHER" id="PTHR24276:SF98">
    <property type="entry name" value="FI18310P1-RELATED"/>
    <property type="match status" value="1"/>
</dbReference>
<comment type="similarity">
    <text evidence="1">Belongs to the peptidase S1 family.</text>
</comment>
<dbReference type="InterPro" id="IPR009003">
    <property type="entry name" value="Peptidase_S1_PA"/>
</dbReference>
<feature type="domain" description="Peptidase S1" evidence="5">
    <location>
        <begin position="22"/>
        <end position="259"/>
    </location>
</feature>
<organism evidence="6 7">
    <name type="scientific">Streptomyces laurentii</name>
    <dbReference type="NCBI Taxonomy" id="39478"/>
    <lineage>
        <taxon>Bacteria</taxon>
        <taxon>Bacillati</taxon>
        <taxon>Actinomycetota</taxon>
        <taxon>Actinomycetes</taxon>
        <taxon>Kitasatosporales</taxon>
        <taxon>Streptomycetaceae</taxon>
        <taxon>Streptomyces</taxon>
    </lineage>
</organism>
<dbReference type="SMART" id="SM00020">
    <property type="entry name" value="Tryp_SPc"/>
    <property type="match status" value="1"/>
</dbReference>
<evidence type="ECO:0000256" key="3">
    <source>
        <dbReference type="ARBA" id="ARBA00023157"/>
    </source>
</evidence>
<dbReference type="InterPro" id="IPR028994">
    <property type="entry name" value="Integrin_alpha_N"/>
</dbReference>
<dbReference type="InterPro" id="IPR001314">
    <property type="entry name" value="Peptidase_S1A"/>
</dbReference>
<evidence type="ECO:0000256" key="4">
    <source>
        <dbReference type="SAM" id="SignalP"/>
    </source>
</evidence>
<dbReference type="SUPFAM" id="SSF69318">
    <property type="entry name" value="Integrin alpha N-terminal domain"/>
    <property type="match status" value="1"/>
</dbReference>
<dbReference type="KEGG" id="slau:SLA_2271"/>
<proteinExistence type="inferred from homology"/>
<dbReference type="EMBL" id="AP017424">
    <property type="protein sequence ID" value="BAU83201.1"/>
    <property type="molecule type" value="Genomic_DNA"/>
</dbReference>
<dbReference type="Gene3D" id="2.40.10.10">
    <property type="entry name" value="Trypsin-like serine proteases"/>
    <property type="match status" value="1"/>
</dbReference>
<dbReference type="Pfam" id="PF00089">
    <property type="entry name" value="Trypsin"/>
    <property type="match status" value="1"/>
</dbReference>
<dbReference type="InterPro" id="IPR050430">
    <property type="entry name" value="Peptidase_S1"/>
</dbReference>
<reference evidence="6 7" key="1">
    <citation type="journal article" date="2016" name="Genome Announc.">
        <title>Complete Genome Sequence of Thiostrepton-Producing Streptomyces laurentii ATCC 31255.</title>
        <authorList>
            <person name="Doi K."/>
            <person name="Fujino Y."/>
            <person name="Nagayoshi Y."/>
            <person name="Ohshima T."/>
            <person name="Ogata S."/>
        </authorList>
    </citation>
    <scope>NUCLEOTIDE SEQUENCE [LARGE SCALE GENOMIC DNA]</scope>
    <source>
        <strain evidence="6 7">ATCC 31255</strain>
    </source>
</reference>
<dbReference type="Gene3D" id="2.130.10.130">
    <property type="entry name" value="Integrin alpha, N-terminal"/>
    <property type="match status" value="1"/>
</dbReference>
<keyword evidence="7" id="KW-1185">Reference proteome</keyword>
<dbReference type="SUPFAM" id="SSF50494">
    <property type="entry name" value="Trypsin-like serine proteases"/>
    <property type="match status" value="1"/>
</dbReference>